<dbReference type="PANTHER" id="PTHR32046">
    <property type="entry name" value="G DOMAIN-CONTAINING PROTEIN"/>
    <property type="match status" value="1"/>
</dbReference>
<dbReference type="PANTHER" id="PTHR32046:SF11">
    <property type="entry name" value="IMMUNE-ASSOCIATED NUCLEOTIDE-BINDING PROTEIN 10-LIKE"/>
    <property type="match status" value="1"/>
</dbReference>
<keyword evidence="1" id="KW-1185">Reference proteome</keyword>
<proteinExistence type="predicted"/>
<dbReference type="InterPro" id="IPR027417">
    <property type="entry name" value="P-loop_NTPase"/>
</dbReference>
<dbReference type="SUPFAM" id="SSF52540">
    <property type="entry name" value="P-loop containing nucleoside triphosphate hydrolases"/>
    <property type="match status" value="1"/>
</dbReference>
<evidence type="ECO:0000313" key="2">
    <source>
        <dbReference type="WBParaSite" id="Pan_g8957.t1"/>
    </source>
</evidence>
<dbReference type="AlphaFoldDB" id="A0A7E4WCC7"/>
<reference evidence="1" key="1">
    <citation type="journal article" date="2013" name="Genetics">
        <title>The draft genome and transcriptome of Panagrellus redivivus are shaped by the harsh demands of a free-living lifestyle.</title>
        <authorList>
            <person name="Srinivasan J."/>
            <person name="Dillman A.R."/>
            <person name="Macchietto M.G."/>
            <person name="Heikkinen L."/>
            <person name="Lakso M."/>
            <person name="Fracchia K.M."/>
            <person name="Antoshechkin I."/>
            <person name="Mortazavi A."/>
            <person name="Wong G."/>
            <person name="Sternberg P.W."/>
        </authorList>
    </citation>
    <scope>NUCLEOTIDE SEQUENCE [LARGE SCALE GENOMIC DNA]</scope>
    <source>
        <strain evidence="1">MT8872</strain>
    </source>
</reference>
<dbReference type="Gene3D" id="3.40.50.300">
    <property type="entry name" value="P-loop containing nucleotide triphosphate hydrolases"/>
    <property type="match status" value="1"/>
</dbReference>
<evidence type="ECO:0000313" key="1">
    <source>
        <dbReference type="Proteomes" id="UP000492821"/>
    </source>
</evidence>
<protein>
    <submittedName>
        <fullName evidence="2">G domain-containing protein</fullName>
    </submittedName>
</protein>
<accession>A0A7E4WCC7</accession>
<organism evidence="1 2">
    <name type="scientific">Panagrellus redivivus</name>
    <name type="common">Microworm</name>
    <dbReference type="NCBI Taxonomy" id="6233"/>
    <lineage>
        <taxon>Eukaryota</taxon>
        <taxon>Metazoa</taxon>
        <taxon>Ecdysozoa</taxon>
        <taxon>Nematoda</taxon>
        <taxon>Chromadorea</taxon>
        <taxon>Rhabditida</taxon>
        <taxon>Tylenchina</taxon>
        <taxon>Panagrolaimomorpha</taxon>
        <taxon>Panagrolaimoidea</taxon>
        <taxon>Panagrolaimidae</taxon>
        <taxon>Panagrellus</taxon>
    </lineage>
</organism>
<reference evidence="2" key="2">
    <citation type="submission" date="2020-10" db="UniProtKB">
        <authorList>
            <consortium name="WormBaseParasite"/>
        </authorList>
    </citation>
    <scope>IDENTIFICATION</scope>
</reference>
<dbReference type="WBParaSite" id="Pan_g8957.t1">
    <property type="protein sequence ID" value="Pan_g8957.t1"/>
    <property type="gene ID" value="Pan_g8957"/>
</dbReference>
<name>A0A7E4WCC7_PANRE</name>
<sequence>MDALAKSTCFDFIKDQGSECSSTQVSETEEILTSDDIEDASKLAAFFGMTDQTFMHQLLNPDSTLSTCVDFLYEAKAEKFKAFKNIYKICHVIEDDVYGSHFLIASKGPNEYRVMTNMNRNKNKKWDRDILEVALKGCGSHIKLGRKQVNKEPTKSDQQTFTMAFSMVAHYSSWLVRYLDEQMVAFNAEHGEHSTEIRENVVIAIDHLRKEIHGISLTDFTKEKLTQKLIWLDYFLYRYLLDVRHAVKHQSESQIFMEFLENHINKHSHKSTDKMHGYIQGNEKLILMPDNTEPQLQVGNMKYDVKIHMSNTKSSPLKTVSVGSTLNYITGFLYDLITSILPILIETPTIKDSTTKGSNWSFVTTEDSVYLQPCLCSMDRKVSCFQMDNLIPHYSKEARSCLIDEMYDPVPDYKVIAADDLRDGVKLAQFFNVTHEYLLQSFMFPDNCEIDNCMKFIEESRSLGYKTFVNCVVFCGKTADNDVLCGSHVFIALKPDQEDVFLQILEKHKTDIEPRHELPAEATLRTFPNFKGVLESPYPKFVEYFFKASQFNSQQHLLLGERGKTEISTNPTLDSSNAECFLVGRQLLDFLTERLNTAFETTELENQIDGIQFVIAGGSIKEIQSSSAACKGSVVVNGVVEKLPPLLTNLTETTNPLEIKEVETLVAKLLTIVMHYCYFSKEPEVFRKVLAGILSKVEELDFKMDSDLWCIANGVNVAKIGSPVIRVRRSKVEAFKAAIGEQKAGLFPIVVVPDADNEADYMLDFGKPGESSVLKFAHGSAGPIEDAKFTIPYCGPCLCNPRETPSRICKTCQMVLFLTTRGDIRCACTVYDRNEFKCSETCEKPLSTLIESANNDHELVEDGFELIDHSPLPKPNGENTDNFSEKPIYTVVVAGSTGAGKSTLLNSIYCMQQNGTFDNALGRKEQTFLLPVRIEETINGELRVFEYGENTNEEFAVGKSTTQRPKDYIIDYGNFKVRFVDTPGTNDTRGDEQDRTNVKYIQDHLTGLDEVHGILFVIKTDDSKLSPDFRRTMNMLLELLPRKALNNCCFVYTFSAITSHFTPGPARQAVQAFFNEFCEKHRLPELQLTDSNQYCVDNEAFRNIVVHHQGGGLNDAEKYKTIWDKTAINVGRLLEHIKSIDPVTQNEFKSVKLLNELGDIMRQKLKTQPATDQTKHIMATVSDICLSGNAIFCRQKSETSESITTEAMINVAIENWSSDGIVFELLQNLRQTLFKIDIV</sequence>
<dbReference type="Proteomes" id="UP000492821">
    <property type="component" value="Unassembled WGS sequence"/>
</dbReference>